<protein>
    <submittedName>
        <fullName evidence="1">Uncharacterized protein</fullName>
    </submittedName>
</protein>
<dbReference type="RefSeq" id="WP_313997110.1">
    <property type="nucleotide sequence ID" value="NZ_JASJOT010000008.1"/>
</dbReference>
<keyword evidence="2" id="KW-1185">Reference proteome</keyword>
<name>A0ABT7CKA3_9BACT</name>
<gene>
    <name evidence="1" type="ORF">QNI19_14625</name>
</gene>
<organism evidence="1 2">
    <name type="scientific">Xanthocytophaga flava</name>
    <dbReference type="NCBI Taxonomy" id="3048013"/>
    <lineage>
        <taxon>Bacteria</taxon>
        <taxon>Pseudomonadati</taxon>
        <taxon>Bacteroidota</taxon>
        <taxon>Cytophagia</taxon>
        <taxon>Cytophagales</taxon>
        <taxon>Rhodocytophagaceae</taxon>
        <taxon>Xanthocytophaga</taxon>
    </lineage>
</organism>
<dbReference type="EMBL" id="JASJOT010000008">
    <property type="protein sequence ID" value="MDJ1494175.1"/>
    <property type="molecule type" value="Genomic_DNA"/>
</dbReference>
<accession>A0ABT7CKA3</accession>
<evidence type="ECO:0000313" key="2">
    <source>
        <dbReference type="Proteomes" id="UP001228581"/>
    </source>
</evidence>
<dbReference type="Proteomes" id="UP001228581">
    <property type="component" value="Unassembled WGS sequence"/>
</dbReference>
<proteinExistence type="predicted"/>
<reference evidence="1 2" key="1">
    <citation type="submission" date="2023-05" db="EMBL/GenBank/DDBJ databases">
        <authorList>
            <person name="Zhang X."/>
        </authorList>
    </citation>
    <scope>NUCLEOTIDE SEQUENCE [LARGE SCALE GENOMIC DNA]</scope>
    <source>
        <strain evidence="1 2">DM2B3-1</strain>
    </source>
</reference>
<sequence>MSYFVKNIGCLTPKNNLQRAVAEALKDTDCLLVDSLDDFLNDINIDINEQIKQYPKCSPESVKVSLPQKPKPQTSIRVDVGGGYLSYVLYYIKGEIVKQ</sequence>
<evidence type="ECO:0000313" key="1">
    <source>
        <dbReference type="EMBL" id="MDJ1494175.1"/>
    </source>
</evidence>
<comment type="caution">
    <text evidence="1">The sequence shown here is derived from an EMBL/GenBank/DDBJ whole genome shotgun (WGS) entry which is preliminary data.</text>
</comment>